<feature type="chain" id="PRO_5041999987" description="DUF3152 domain-containing protein" evidence="2">
    <location>
        <begin position="22"/>
        <end position="255"/>
    </location>
</feature>
<feature type="domain" description="DUF3152" evidence="3">
    <location>
        <begin position="57"/>
        <end position="223"/>
    </location>
</feature>
<dbReference type="InterPro" id="IPR022603">
    <property type="entry name" value="DUF3152"/>
</dbReference>
<organism evidence="4 5">
    <name type="scientific">Catenuloplanes indicus</name>
    <dbReference type="NCBI Taxonomy" id="137267"/>
    <lineage>
        <taxon>Bacteria</taxon>
        <taxon>Bacillati</taxon>
        <taxon>Actinomycetota</taxon>
        <taxon>Actinomycetes</taxon>
        <taxon>Micromonosporales</taxon>
        <taxon>Micromonosporaceae</taxon>
        <taxon>Catenuloplanes</taxon>
    </lineage>
</organism>
<dbReference type="Pfam" id="PF11350">
    <property type="entry name" value="DUF3152"/>
    <property type="match status" value="1"/>
</dbReference>
<keyword evidence="5" id="KW-1185">Reference proteome</keyword>
<protein>
    <recommendedName>
        <fullName evidence="3">DUF3152 domain-containing protein</fullName>
    </recommendedName>
</protein>
<dbReference type="AlphaFoldDB" id="A0AAE3W458"/>
<reference evidence="4 5" key="1">
    <citation type="submission" date="2023-07" db="EMBL/GenBank/DDBJ databases">
        <title>Sequencing the genomes of 1000 actinobacteria strains.</title>
        <authorList>
            <person name="Klenk H.-P."/>
        </authorList>
    </citation>
    <scope>NUCLEOTIDE SEQUENCE [LARGE SCALE GENOMIC DNA]</scope>
    <source>
        <strain evidence="4 5">DSM 44709</strain>
    </source>
</reference>
<feature type="signal peptide" evidence="2">
    <location>
        <begin position="1"/>
        <end position="21"/>
    </location>
</feature>
<keyword evidence="2" id="KW-0732">Signal</keyword>
<evidence type="ECO:0000256" key="2">
    <source>
        <dbReference type="SAM" id="SignalP"/>
    </source>
</evidence>
<evidence type="ECO:0000256" key="1">
    <source>
        <dbReference type="SAM" id="MobiDB-lite"/>
    </source>
</evidence>
<name>A0AAE3W458_9ACTN</name>
<sequence>MWRKTLVTALCAISVSGCATAMPTAAPFAPAPTFPPTPVAAAPLPSPSELERTPEITFPGDGNGRWRVADRPGETAGRSGTLLRYRISVEEGIEGVTPEQFADEVATVLADDRSWITGGQWRLRRAGAGERPDFTVFLATPGTRDRLCAMGTDRYTSCRNGDSVVLNIARWTHGVPHWREPLAEYRAYLINHEIGHRLFQGHELCPEPGGPAPVMQQQTLGLHGCTPNAWPYPDGRDRLTGPSGAYDDPLPADAQ</sequence>
<comment type="caution">
    <text evidence="4">The sequence shown here is derived from an EMBL/GenBank/DDBJ whole genome shotgun (WGS) entry which is preliminary data.</text>
</comment>
<evidence type="ECO:0000313" key="5">
    <source>
        <dbReference type="Proteomes" id="UP001240236"/>
    </source>
</evidence>
<proteinExistence type="predicted"/>
<evidence type="ECO:0000259" key="3">
    <source>
        <dbReference type="Pfam" id="PF11350"/>
    </source>
</evidence>
<dbReference type="SUPFAM" id="SSF55486">
    <property type="entry name" value="Metalloproteases ('zincins'), catalytic domain"/>
    <property type="match status" value="1"/>
</dbReference>
<feature type="region of interest" description="Disordered" evidence="1">
    <location>
        <begin position="231"/>
        <end position="255"/>
    </location>
</feature>
<gene>
    <name evidence="4" type="ORF">J2S42_005211</name>
</gene>
<evidence type="ECO:0000313" key="4">
    <source>
        <dbReference type="EMBL" id="MDQ0368542.1"/>
    </source>
</evidence>
<dbReference type="EMBL" id="JAUSUZ010000001">
    <property type="protein sequence ID" value="MDQ0368542.1"/>
    <property type="molecule type" value="Genomic_DNA"/>
</dbReference>
<accession>A0AAE3W458</accession>
<dbReference type="PROSITE" id="PS51257">
    <property type="entry name" value="PROKAR_LIPOPROTEIN"/>
    <property type="match status" value="1"/>
</dbReference>
<dbReference type="RefSeq" id="WP_307243160.1">
    <property type="nucleotide sequence ID" value="NZ_JAUSUZ010000001.1"/>
</dbReference>
<dbReference type="Proteomes" id="UP001240236">
    <property type="component" value="Unassembled WGS sequence"/>
</dbReference>